<organism evidence="2 3">
    <name type="scientific">Niveomyces insectorum RCEF 264</name>
    <dbReference type="NCBI Taxonomy" id="1081102"/>
    <lineage>
        <taxon>Eukaryota</taxon>
        <taxon>Fungi</taxon>
        <taxon>Dikarya</taxon>
        <taxon>Ascomycota</taxon>
        <taxon>Pezizomycotina</taxon>
        <taxon>Sordariomycetes</taxon>
        <taxon>Hypocreomycetidae</taxon>
        <taxon>Hypocreales</taxon>
        <taxon>Cordycipitaceae</taxon>
        <taxon>Niveomyces</taxon>
    </lineage>
</organism>
<name>A0A167ZUR1_9HYPO</name>
<evidence type="ECO:0000313" key="2">
    <source>
        <dbReference type="EMBL" id="OAA67929.1"/>
    </source>
</evidence>
<dbReference type="Proteomes" id="UP000076874">
    <property type="component" value="Unassembled WGS sequence"/>
</dbReference>
<sequence>MQFSLAAAAVAVLVAASTTMAGPIPAPDAHAPAVLSSRNDPHEADFRTFGAPGCSAENQGIYTLTLSNTDQCQPFADPIGSVLVVDNLCTLTVYDDAACSQASKVLPTKACQDGTWKSYKLTC</sequence>
<feature type="signal peptide" evidence="1">
    <location>
        <begin position="1"/>
        <end position="21"/>
    </location>
</feature>
<proteinExistence type="predicted"/>
<gene>
    <name evidence="2" type="ORF">SPI_00124</name>
</gene>
<keyword evidence="1" id="KW-0732">Signal</keyword>
<dbReference type="AlphaFoldDB" id="A0A167ZUR1"/>
<reference evidence="2 3" key="1">
    <citation type="journal article" date="2016" name="Genome Biol. Evol.">
        <title>Divergent and convergent evolution of fungal pathogenicity.</title>
        <authorList>
            <person name="Shang Y."/>
            <person name="Xiao G."/>
            <person name="Zheng P."/>
            <person name="Cen K."/>
            <person name="Zhan S."/>
            <person name="Wang C."/>
        </authorList>
    </citation>
    <scope>NUCLEOTIDE SEQUENCE [LARGE SCALE GENOMIC DNA]</scope>
    <source>
        <strain evidence="2 3">RCEF 264</strain>
    </source>
</reference>
<feature type="chain" id="PRO_5007895083" evidence="1">
    <location>
        <begin position="22"/>
        <end position="123"/>
    </location>
</feature>
<keyword evidence="3" id="KW-1185">Reference proteome</keyword>
<comment type="caution">
    <text evidence="2">The sequence shown here is derived from an EMBL/GenBank/DDBJ whole genome shotgun (WGS) entry which is preliminary data.</text>
</comment>
<dbReference type="EMBL" id="AZHD01000001">
    <property type="protein sequence ID" value="OAA67929.1"/>
    <property type="molecule type" value="Genomic_DNA"/>
</dbReference>
<accession>A0A167ZUR1</accession>
<evidence type="ECO:0000313" key="3">
    <source>
        <dbReference type="Proteomes" id="UP000076874"/>
    </source>
</evidence>
<protein>
    <submittedName>
        <fullName evidence="2">Uncharacterized protein</fullName>
    </submittedName>
</protein>
<dbReference type="OrthoDB" id="4691160at2759"/>
<dbReference type="STRING" id="1081102.A0A167ZUR1"/>
<evidence type="ECO:0000256" key="1">
    <source>
        <dbReference type="SAM" id="SignalP"/>
    </source>
</evidence>